<keyword evidence="6 8" id="KW-0472">Membrane</keyword>
<accession>A0A937UKS5</accession>
<comment type="similarity">
    <text evidence="2">Belongs to the CPA3 antiporters (TC 2.A.63) subunit C family.</text>
</comment>
<evidence type="ECO:0000256" key="4">
    <source>
        <dbReference type="ARBA" id="ARBA00022692"/>
    </source>
</evidence>
<evidence type="ECO:0000256" key="1">
    <source>
        <dbReference type="ARBA" id="ARBA00004651"/>
    </source>
</evidence>
<evidence type="ECO:0000256" key="2">
    <source>
        <dbReference type="ARBA" id="ARBA00010388"/>
    </source>
</evidence>
<feature type="compositionally biased region" description="Low complexity" evidence="7">
    <location>
        <begin position="190"/>
        <end position="199"/>
    </location>
</feature>
<evidence type="ECO:0000256" key="6">
    <source>
        <dbReference type="ARBA" id="ARBA00023136"/>
    </source>
</evidence>
<evidence type="ECO:0000256" key="8">
    <source>
        <dbReference type="SAM" id="Phobius"/>
    </source>
</evidence>
<feature type="transmembrane region" description="Helical" evidence="8">
    <location>
        <begin position="6"/>
        <end position="26"/>
    </location>
</feature>
<organism evidence="9 10">
    <name type="scientific">Frankia nepalensis</name>
    <dbReference type="NCBI Taxonomy" id="1836974"/>
    <lineage>
        <taxon>Bacteria</taxon>
        <taxon>Bacillati</taxon>
        <taxon>Actinomycetota</taxon>
        <taxon>Actinomycetes</taxon>
        <taxon>Frankiales</taxon>
        <taxon>Frankiaceae</taxon>
        <taxon>Frankia</taxon>
    </lineage>
</organism>
<dbReference type="InterPro" id="IPR039428">
    <property type="entry name" value="NUOK/Mnh_C1-like"/>
</dbReference>
<dbReference type="PANTHER" id="PTHR34583:SF2">
    <property type="entry name" value="ANTIPORTER SUBUNIT MNHC2-RELATED"/>
    <property type="match status" value="1"/>
</dbReference>
<evidence type="ECO:0000313" key="9">
    <source>
        <dbReference type="EMBL" id="MBL7627104.1"/>
    </source>
</evidence>
<evidence type="ECO:0000256" key="5">
    <source>
        <dbReference type="ARBA" id="ARBA00022989"/>
    </source>
</evidence>
<sequence length="209" mass="21959">MTPTALNLTSAAVVGGLFTAGTYLLLQRSLMRILIGIVLLGHATNLLLLLVGGRSGRAPMVGTSAPEQMSNPLPQGMALTSIVITFALTTFLLALAYRSWTLLGDDEVRDDVEDARIVRLQRDLSAHRGTTTDPEQTDAEQTGTEQTDTEQDSAETDGSETAVGETDGAETDGAETDGARDEEEGQPTQAARRGAGPARGPDHPEGSTP</sequence>
<evidence type="ECO:0000313" key="10">
    <source>
        <dbReference type="Proteomes" id="UP000604475"/>
    </source>
</evidence>
<reference evidence="9" key="1">
    <citation type="submission" date="2020-12" db="EMBL/GenBank/DDBJ databases">
        <title>Genomic characterization of non-nitrogen-fixing Frankia strains.</title>
        <authorList>
            <person name="Carlos-Shanley C."/>
            <person name="Guerra T."/>
            <person name="Hahn D."/>
        </authorList>
    </citation>
    <scope>NUCLEOTIDE SEQUENCE</scope>
    <source>
        <strain evidence="9">CN6</strain>
    </source>
</reference>
<dbReference type="InterPro" id="IPR050601">
    <property type="entry name" value="CPA3_antiporter_subunitC"/>
</dbReference>
<proteinExistence type="inferred from homology"/>
<dbReference type="PANTHER" id="PTHR34583">
    <property type="entry name" value="ANTIPORTER SUBUNIT MNHC2-RELATED"/>
    <property type="match status" value="1"/>
</dbReference>
<evidence type="ECO:0000256" key="7">
    <source>
        <dbReference type="SAM" id="MobiDB-lite"/>
    </source>
</evidence>
<keyword evidence="5 8" id="KW-1133">Transmembrane helix</keyword>
<dbReference type="GO" id="GO:0005886">
    <property type="term" value="C:plasma membrane"/>
    <property type="evidence" value="ECO:0007669"/>
    <property type="project" value="UniProtKB-SubCell"/>
</dbReference>
<dbReference type="Pfam" id="PF00420">
    <property type="entry name" value="Oxidored_q2"/>
    <property type="match status" value="1"/>
</dbReference>
<dbReference type="RefSeq" id="WP_203007765.1">
    <property type="nucleotide sequence ID" value="NZ_JADWYU010000088.1"/>
</dbReference>
<gene>
    <name evidence="9" type="ORF">I7412_07975</name>
</gene>
<comment type="caution">
    <text evidence="9">The sequence shown here is derived from an EMBL/GenBank/DDBJ whole genome shotgun (WGS) entry which is preliminary data.</text>
</comment>
<evidence type="ECO:0000256" key="3">
    <source>
        <dbReference type="ARBA" id="ARBA00022475"/>
    </source>
</evidence>
<dbReference type="Proteomes" id="UP000604475">
    <property type="component" value="Unassembled WGS sequence"/>
</dbReference>
<feature type="transmembrane region" description="Helical" evidence="8">
    <location>
        <begin position="33"/>
        <end position="53"/>
    </location>
</feature>
<feature type="compositionally biased region" description="Basic and acidic residues" evidence="7">
    <location>
        <begin position="200"/>
        <end position="209"/>
    </location>
</feature>
<name>A0A937UKS5_9ACTN</name>
<dbReference type="Gene3D" id="1.10.287.3510">
    <property type="match status" value="1"/>
</dbReference>
<feature type="compositionally biased region" description="Acidic residues" evidence="7">
    <location>
        <begin position="167"/>
        <end position="185"/>
    </location>
</feature>
<keyword evidence="4 8" id="KW-0812">Transmembrane</keyword>
<keyword evidence="3" id="KW-1003">Cell membrane</keyword>
<dbReference type="AlphaFoldDB" id="A0A937UKS5"/>
<dbReference type="EMBL" id="JAEACQ010000156">
    <property type="protein sequence ID" value="MBL7627104.1"/>
    <property type="molecule type" value="Genomic_DNA"/>
</dbReference>
<dbReference type="NCBIfam" id="NF005929">
    <property type="entry name" value="PRK07946.1"/>
    <property type="match status" value="1"/>
</dbReference>
<keyword evidence="10" id="KW-1185">Reference proteome</keyword>
<feature type="transmembrane region" description="Helical" evidence="8">
    <location>
        <begin position="73"/>
        <end position="97"/>
    </location>
</feature>
<feature type="region of interest" description="Disordered" evidence="7">
    <location>
        <begin position="125"/>
        <end position="209"/>
    </location>
</feature>
<protein>
    <submittedName>
        <fullName evidence="9">Na(+)/H(+) antiporter subunit C</fullName>
    </submittedName>
</protein>
<comment type="subcellular location">
    <subcellularLocation>
        <location evidence="1">Cell membrane</location>
        <topology evidence="1">Multi-pass membrane protein</topology>
    </subcellularLocation>
</comment>
<feature type="compositionally biased region" description="Acidic residues" evidence="7">
    <location>
        <begin position="147"/>
        <end position="158"/>
    </location>
</feature>